<gene>
    <name evidence="1" type="ORF">MHBO_000055</name>
</gene>
<dbReference type="EMBL" id="JBDODL010000007">
    <property type="protein sequence ID" value="MES1918027.1"/>
    <property type="molecule type" value="Genomic_DNA"/>
</dbReference>
<comment type="caution">
    <text evidence="1">The sequence shown here is derived from an EMBL/GenBank/DDBJ whole genome shotgun (WGS) entry which is preliminary data.</text>
</comment>
<evidence type="ECO:0000313" key="1">
    <source>
        <dbReference type="EMBL" id="MES1918027.1"/>
    </source>
</evidence>
<keyword evidence="2" id="KW-1185">Reference proteome</keyword>
<dbReference type="Proteomes" id="UP001439008">
    <property type="component" value="Unassembled WGS sequence"/>
</dbReference>
<organism evidence="1 2">
    <name type="scientific">Bonamia ostreae</name>
    <dbReference type="NCBI Taxonomy" id="126728"/>
    <lineage>
        <taxon>Eukaryota</taxon>
        <taxon>Sar</taxon>
        <taxon>Rhizaria</taxon>
        <taxon>Endomyxa</taxon>
        <taxon>Ascetosporea</taxon>
        <taxon>Haplosporida</taxon>
        <taxon>Bonamia</taxon>
    </lineage>
</organism>
<name>A0ABV2AEA3_9EUKA</name>
<accession>A0ABV2AEA3</accession>
<reference evidence="1 2" key="1">
    <citation type="journal article" date="2024" name="BMC Biol.">
        <title>Comparative genomics of Ascetosporea gives new insight into the evolutionary basis for animal parasitism in Rhizaria.</title>
        <authorList>
            <person name="Hiltunen Thoren M."/>
            <person name="Onut-Brannstrom I."/>
            <person name="Alfjorden A."/>
            <person name="Peckova H."/>
            <person name="Swords F."/>
            <person name="Hooper C."/>
            <person name="Holzer A.S."/>
            <person name="Bass D."/>
            <person name="Burki F."/>
        </authorList>
    </citation>
    <scope>NUCLEOTIDE SEQUENCE [LARGE SCALE GENOMIC DNA]</scope>
    <source>
        <strain evidence="1">20-A016</strain>
    </source>
</reference>
<evidence type="ECO:0000313" key="2">
    <source>
        <dbReference type="Proteomes" id="UP001439008"/>
    </source>
</evidence>
<protein>
    <submittedName>
        <fullName evidence="1">Uncharacterized protein</fullName>
    </submittedName>
</protein>
<sequence length="54" mass="6041">MKRRALFSRSTRSVYSGLGSASRIGIVWSKPILRCRLEEMSKICLSVGLKLAPM</sequence>
<proteinExistence type="predicted"/>